<feature type="transmembrane region" description="Helical" evidence="1">
    <location>
        <begin position="183"/>
        <end position="200"/>
    </location>
</feature>
<dbReference type="InterPro" id="IPR003675">
    <property type="entry name" value="Rce1/LyrA-like_dom"/>
</dbReference>
<name>A0ABV5F2D2_9FLAO</name>
<dbReference type="Proteomes" id="UP001589605">
    <property type="component" value="Unassembled WGS sequence"/>
</dbReference>
<feature type="transmembrane region" description="Helical" evidence="1">
    <location>
        <begin position="207"/>
        <end position="226"/>
    </location>
</feature>
<protein>
    <submittedName>
        <fullName evidence="3">Lysostaphin resistance A-like protein</fullName>
    </submittedName>
</protein>
<feature type="transmembrane region" description="Helical" evidence="1">
    <location>
        <begin position="81"/>
        <end position="100"/>
    </location>
</feature>
<dbReference type="InterPro" id="IPR052710">
    <property type="entry name" value="CAAX_protease"/>
</dbReference>
<comment type="caution">
    <text evidence="3">The sequence shown here is derived from an EMBL/GenBank/DDBJ whole genome shotgun (WGS) entry which is preliminary data.</text>
</comment>
<evidence type="ECO:0000313" key="3">
    <source>
        <dbReference type="EMBL" id="MFB9053601.1"/>
    </source>
</evidence>
<evidence type="ECO:0000256" key="1">
    <source>
        <dbReference type="SAM" id="Phobius"/>
    </source>
</evidence>
<keyword evidence="1" id="KW-0812">Transmembrane</keyword>
<dbReference type="EMBL" id="JBHMEZ010000012">
    <property type="protein sequence ID" value="MFB9053601.1"/>
    <property type="molecule type" value="Genomic_DNA"/>
</dbReference>
<keyword evidence="1" id="KW-1133">Transmembrane helix</keyword>
<evidence type="ECO:0000259" key="2">
    <source>
        <dbReference type="Pfam" id="PF02517"/>
    </source>
</evidence>
<evidence type="ECO:0000313" key="4">
    <source>
        <dbReference type="Proteomes" id="UP001589605"/>
    </source>
</evidence>
<dbReference type="RefSeq" id="WP_382382809.1">
    <property type="nucleotide sequence ID" value="NZ_JBHMEZ010000012.1"/>
</dbReference>
<dbReference type="Pfam" id="PF02517">
    <property type="entry name" value="Rce1-like"/>
    <property type="match status" value="1"/>
</dbReference>
<organism evidence="3 4">
    <name type="scientific">Formosa undariae</name>
    <dbReference type="NCBI Taxonomy" id="1325436"/>
    <lineage>
        <taxon>Bacteria</taxon>
        <taxon>Pseudomonadati</taxon>
        <taxon>Bacteroidota</taxon>
        <taxon>Flavobacteriia</taxon>
        <taxon>Flavobacteriales</taxon>
        <taxon>Flavobacteriaceae</taxon>
        <taxon>Formosa</taxon>
    </lineage>
</organism>
<accession>A0ABV5F2D2</accession>
<dbReference type="PANTHER" id="PTHR36435:SF1">
    <property type="entry name" value="CAAX AMINO TERMINAL PROTEASE FAMILY PROTEIN"/>
    <property type="match status" value="1"/>
</dbReference>
<reference evidence="3 4" key="1">
    <citation type="submission" date="2024-09" db="EMBL/GenBank/DDBJ databases">
        <authorList>
            <person name="Sun Q."/>
            <person name="Mori K."/>
        </authorList>
    </citation>
    <scope>NUCLEOTIDE SEQUENCE [LARGE SCALE GENOMIC DNA]</scope>
    <source>
        <strain evidence="3 4">CECT 8286</strain>
    </source>
</reference>
<keyword evidence="1" id="KW-0472">Membrane</keyword>
<feature type="transmembrane region" description="Helical" evidence="1">
    <location>
        <begin position="128"/>
        <end position="147"/>
    </location>
</feature>
<gene>
    <name evidence="3" type="ORF">ACFFVB_10995</name>
</gene>
<sequence length="272" mass="31874">MTVLKAILLTLFLILVFTITQLAFGLLVYKTELVSESYQIHYGITIGLSFIIGYLVTFRIFWKPSFRINKSLNLKKIDFKLIPYLILIVIGLQLLDRPFWDLERIWNFINYSEFQADISSFGGFRPALLYNTITILIISPIFEELFFRKFLLQNLLQKNSKLIGILFSSLCFAIIHIETPLNLVPTFIFGIISGLIFIKTNRIIYSIILHFLVNLMVQILYVFNLTFDRWLLTLDFNFIYWLMFLIGIGITYFTTKKLPATKYCGKKQVKTH</sequence>
<feature type="transmembrane region" description="Helical" evidence="1">
    <location>
        <begin position="238"/>
        <end position="255"/>
    </location>
</feature>
<feature type="transmembrane region" description="Helical" evidence="1">
    <location>
        <begin position="159"/>
        <end position="177"/>
    </location>
</feature>
<keyword evidence="4" id="KW-1185">Reference proteome</keyword>
<feature type="domain" description="CAAX prenyl protease 2/Lysostaphin resistance protein A-like" evidence="2">
    <location>
        <begin position="128"/>
        <end position="216"/>
    </location>
</feature>
<dbReference type="PANTHER" id="PTHR36435">
    <property type="entry name" value="SLR1288 PROTEIN"/>
    <property type="match status" value="1"/>
</dbReference>
<proteinExistence type="predicted"/>
<feature type="transmembrane region" description="Helical" evidence="1">
    <location>
        <begin position="41"/>
        <end position="61"/>
    </location>
</feature>